<dbReference type="AlphaFoldDB" id="A0ABD2XT56"/>
<gene>
    <name evidence="10" type="ORF">ACH5RR_041203</name>
</gene>
<dbReference type="InterPro" id="IPR001128">
    <property type="entry name" value="Cyt_P450"/>
</dbReference>
<comment type="caution">
    <text evidence="10">The sequence shown here is derived from an EMBL/GenBank/DDBJ whole genome shotgun (WGS) entry which is preliminary data.</text>
</comment>
<dbReference type="PRINTS" id="PR00463">
    <property type="entry name" value="EP450I"/>
</dbReference>
<sequence>MSLLFKSFSTTFAVLLTFSLLASTILFIIIKWGSFRKSNNLPKLPPGPSPWPIVGNIPELLKNKPPFHWMAGIMKKIDTAIACFSLGSVHVIVVNSPELARDFLHNHDTEFASRPFTMATEYSSRGFLSMVVSPTGPQWKKIRKMYTTELMTPTRHRWLLEKRDHEADNYVSFILNQCNSSSDGSVVNVRTALRHYAINVVRKIVFNRRYFGKGRKDGGPGEEEEEHVKTIFTVLRHLYAFCISDFLPWMRVFDIQGHEKIVKEAMGIFNKYHDPIIEERIKQRKNGDIQEPEDLLDVMISLKEANGKSLLSEEEIKAQCIVRAVLWVDSRTTSLEWAVAHMINKPEMLQKATDEIDRVVGKQRLIQESDIPQLNYIKACGKESLRLHPITPFNLPHVAMSNTIVGGYFIPKGSQILLGRRGLGRNPKVWEDPLVFKPERFFNDKSCKIELMEPELRLITLSSGKRACPGIALGTALSVMALGRILQGFSWSVPATDKMIDLSELQNEFEMSKPLHAHAKPRLPAATYDAIA</sequence>
<dbReference type="SUPFAM" id="SSF48264">
    <property type="entry name" value="Cytochrome P450"/>
    <property type="match status" value="1"/>
</dbReference>
<comment type="similarity">
    <text evidence="2">Belongs to the cytochrome P450 family.</text>
</comment>
<keyword evidence="6 8" id="KW-0408">Iron</keyword>
<evidence type="ECO:0000256" key="7">
    <source>
        <dbReference type="ARBA" id="ARBA00023033"/>
    </source>
</evidence>
<dbReference type="Gene3D" id="1.10.630.10">
    <property type="entry name" value="Cytochrome P450"/>
    <property type="match status" value="1"/>
</dbReference>
<evidence type="ECO:0008006" key="12">
    <source>
        <dbReference type="Google" id="ProtNLM"/>
    </source>
</evidence>
<keyword evidence="3 8" id="KW-0349">Heme</keyword>
<dbReference type="InterPro" id="IPR002401">
    <property type="entry name" value="Cyt_P450_E_grp-I"/>
</dbReference>
<evidence type="ECO:0000256" key="5">
    <source>
        <dbReference type="ARBA" id="ARBA00023002"/>
    </source>
</evidence>
<keyword evidence="9" id="KW-0812">Transmembrane</keyword>
<evidence type="ECO:0000256" key="9">
    <source>
        <dbReference type="SAM" id="Phobius"/>
    </source>
</evidence>
<evidence type="ECO:0000256" key="4">
    <source>
        <dbReference type="ARBA" id="ARBA00022723"/>
    </source>
</evidence>
<dbReference type="PANTHER" id="PTHR47944:SF4">
    <property type="entry name" value="OS09G0441700 PROTEIN"/>
    <property type="match status" value="1"/>
</dbReference>
<dbReference type="GO" id="GO:0004497">
    <property type="term" value="F:monooxygenase activity"/>
    <property type="evidence" value="ECO:0007669"/>
    <property type="project" value="UniProtKB-KW"/>
</dbReference>
<feature type="binding site" description="axial binding residue" evidence="8">
    <location>
        <position position="468"/>
    </location>
    <ligand>
        <name>heme</name>
        <dbReference type="ChEBI" id="CHEBI:30413"/>
    </ligand>
    <ligandPart>
        <name>Fe</name>
        <dbReference type="ChEBI" id="CHEBI:18248"/>
    </ligandPart>
</feature>
<dbReference type="Proteomes" id="UP001630127">
    <property type="component" value="Unassembled WGS sequence"/>
</dbReference>
<name>A0ABD2XT56_9GENT</name>
<organism evidence="10 11">
    <name type="scientific">Cinchona calisaya</name>
    <dbReference type="NCBI Taxonomy" id="153742"/>
    <lineage>
        <taxon>Eukaryota</taxon>
        <taxon>Viridiplantae</taxon>
        <taxon>Streptophyta</taxon>
        <taxon>Embryophyta</taxon>
        <taxon>Tracheophyta</taxon>
        <taxon>Spermatophyta</taxon>
        <taxon>Magnoliopsida</taxon>
        <taxon>eudicotyledons</taxon>
        <taxon>Gunneridae</taxon>
        <taxon>Pentapetalae</taxon>
        <taxon>asterids</taxon>
        <taxon>lamiids</taxon>
        <taxon>Gentianales</taxon>
        <taxon>Rubiaceae</taxon>
        <taxon>Cinchonoideae</taxon>
        <taxon>Cinchoneae</taxon>
        <taxon>Cinchona</taxon>
    </lineage>
</organism>
<evidence type="ECO:0000256" key="3">
    <source>
        <dbReference type="ARBA" id="ARBA00022617"/>
    </source>
</evidence>
<feature type="transmembrane region" description="Helical" evidence="9">
    <location>
        <begin position="12"/>
        <end position="30"/>
    </location>
</feature>
<evidence type="ECO:0000256" key="8">
    <source>
        <dbReference type="PIRSR" id="PIRSR602401-1"/>
    </source>
</evidence>
<dbReference type="PANTHER" id="PTHR47944">
    <property type="entry name" value="CYTOCHROME P450 98A9"/>
    <property type="match status" value="1"/>
</dbReference>
<dbReference type="Pfam" id="PF00067">
    <property type="entry name" value="p450"/>
    <property type="match status" value="1"/>
</dbReference>
<evidence type="ECO:0000313" key="10">
    <source>
        <dbReference type="EMBL" id="KAL3498471.1"/>
    </source>
</evidence>
<dbReference type="GO" id="GO:0044550">
    <property type="term" value="P:secondary metabolite biosynthetic process"/>
    <property type="evidence" value="ECO:0007669"/>
    <property type="project" value="UniProtKB-ARBA"/>
</dbReference>
<keyword evidence="7" id="KW-0503">Monooxygenase</keyword>
<keyword evidence="4 8" id="KW-0479">Metal-binding</keyword>
<keyword evidence="9" id="KW-1133">Transmembrane helix</keyword>
<proteinExistence type="inferred from homology"/>
<comment type="cofactor">
    <cofactor evidence="1 8">
        <name>heme</name>
        <dbReference type="ChEBI" id="CHEBI:30413"/>
    </cofactor>
</comment>
<protein>
    <recommendedName>
        <fullName evidence="12">Cytochrome P450</fullName>
    </recommendedName>
</protein>
<keyword evidence="11" id="KW-1185">Reference proteome</keyword>
<evidence type="ECO:0000313" key="11">
    <source>
        <dbReference type="Proteomes" id="UP001630127"/>
    </source>
</evidence>
<evidence type="ECO:0000256" key="2">
    <source>
        <dbReference type="ARBA" id="ARBA00010617"/>
    </source>
</evidence>
<keyword evidence="5" id="KW-0560">Oxidoreductase</keyword>
<dbReference type="EMBL" id="JBJUIK010000017">
    <property type="protein sequence ID" value="KAL3498471.1"/>
    <property type="molecule type" value="Genomic_DNA"/>
</dbReference>
<evidence type="ECO:0000256" key="1">
    <source>
        <dbReference type="ARBA" id="ARBA00001971"/>
    </source>
</evidence>
<dbReference type="InterPro" id="IPR036396">
    <property type="entry name" value="Cyt_P450_sf"/>
</dbReference>
<dbReference type="GO" id="GO:0046872">
    <property type="term" value="F:metal ion binding"/>
    <property type="evidence" value="ECO:0007669"/>
    <property type="project" value="UniProtKB-KW"/>
</dbReference>
<keyword evidence="9" id="KW-0472">Membrane</keyword>
<evidence type="ECO:0000256" key="6">
    <source>
        <dbReference type="ARBA" id="ARBA00023004"/>
    </source>
</evidence>
<accession>A0ABD2XT56</accession>
<reference evidence="10 11" key="1">
    <citation type="submission" date="2024-11" db="EMBL/GenBank/DDBJ databases">
        <title>A near-complete genome assembly of Cinchona calisaya.</title>
        <authorList>
            <person name="Lian D.C."/>
            <person name="Zhao X.W."/>
            <person name="Wei L."/>
        </authorList>
    </citation>
    <scope>NUCLEOTIDE SEQUENCE [LARGE SCALE GENOMIC DNA]</scope>
    <source>
        <tissue evidence="10">Nenye</tissue>
    </source>
</reference>